<dbReference type="GO" id="GO:0005886">
    <property type="term" value="C:plasma membrane"/>
    <property type="evidence" value="ECO:0007669"/>
    <property type="project" value="UniProtKB-SubCell"/>
</dbReference>
<evidence type="ECO:0000256" key="2">
    <source>
        <dbReference type="ARBA" id="ARBA00004342"/>
    </source>
</evidence>
<keyword evidence="7 13" id="KW-0321">Glycogen metabolism</keyword>
<comment type="subcellular location">
    <subcellularLocation>
        <location evidence="2 13">Cell membrane</location>
        <topology evidence="2 13">Lipid-anchor</topology>
        <orientation evidence="2 13">Cytoplasmic side</orientation>
    </subcellularLocation>
</comment>
<dbReference type="InterPro" id="IPR008928">
    <property type="entry name" value="6-hairpin_glycosidase_sf"/>
</dbReference>
<dbReference type="GO" id="GO:0005964">
    <property type="term" value="C:phosphorylase kinase complex"/>
    <property type="evidence" value="ECO:0007669"/>
    <property type="project" value="TreeGrafter"/>
</dbReference>
<dbReference type="PANTHER" id="PTHR10749:SF7">
    <property type="entry name" value="PHOSPHORYLASE B KINASE REGULATORY SUBUNIT ALPHA-RELATED"/>
    <property type="match status" value="1"/>
</dbReference>
<feature type="region of interest" description="Disordered" evidence="14">
    <location>
        <begin position="732"/>
        <end position="767"/>
    </location>
</feature>
<keyword evidence="11 13" id="KW-0449">Lipoprotein</keyword>
<sequence>MRARSGSGVRLDRILFLAEQTIIKHQDPVTALFANQSDTSPDHAWVRDNVYAAHALWALYRAFQKSADFDEDMVKADELGMTCVKLMQSLLECMMRQAEKVEEFKKHQRALDSLHAKYSARKKLSVVGDSEWGHLQLDATSLFLLTLAQMTASGLQVVRNFDEVAFIQNLVWYIETGYRTPDFGVWERGDKTNQGIRELNASSIGMVKAALQALNSVGDLFGDGSKGSVIHVMPDEIEQCTAVLESMLPRESFSKETDAALLTIISYPGFAVEDSELIEATRETIINSLYGKYGCKRFLRDGYKTVLEDPSRLYYNKSELQQFEDIECEWPVFVCFLLLDAMYRKDESDVERYWRQLDEVLVVCPQGFRYVPELYKVEREHVSGEKAQRGSQPRSHDGPTPYLWAQSLYVICCLLYEGFLLPAELDPLSRRMAATERKAPCEVQVSILADSMEVQEELRVNGIYVQRVDELDEVFCVRPASALAATLAKLGECTKLSMSGRPLERDVGILSTSRLYQVGKKFVIFTPQFMDRSRSHLMYDIRILMDEWSSELTYLYEAWRPRVQIAAGRALIVLVVNKGMLSSEGLSSIANLSMTRFMKSTVTGTIKKINNGYIGGARVVMKNVSDFFRTTAVNKLEFHHDDWDESRGERIQLLAREDKNTEKMSMDTPKGQRGKGGVKRGDSVKDRSAYSFVHKASMRHRSIVLDSNDAGNDKRLTDEDLVQLRLAFSRGGKASLDTPQSPSADRAPSRGVGFSSGSLTRSSPISIPAPSLTSAATLPVLHESPIQRGGVLHTTMRNTGSTSSLEGMSSSVRLEHSQLEEMGVGEVVEMLRETSDLEEQTTLVHYLWMKFGADYDTRLEEGRAVTVRELMEEVYEKACDTREWSLVRLTSGLLRKRLDELPKAVTHLLVRQKQLTVGMPSKKEEAITSPKTNEELKDIMYRAYADDPNAFTLSQEIIVYLGSLVRTEPKLFTEVFRLRVGLIIQVLASELARLRNLSAADALQNLLTISPFEMKSMLFLLLSGRLLEDASEGGEGKGARTGIGSFRKQIEERKSMRKSMRAEKSVDSKESSESSKSIESEEESEESGESEEEVFGIWLRHRRIDGALNRVPPNFYATLWDTLHRLPQGVRVNGITLHWGLTQEMTRREIKFALEVEEVLNQIPEPEYRELVIETIYLVSRLEKLTTEYSSIPSDRPIDIDNIIQRANAIFVDQNRQMATEVLDCCGTGVNCDGARGVCKHLYDSAPAGEYGTSHYIIKSLCSFFM</sequence>
<evidence type="ECO:0000256" key="6">
    <source>
        <dbReference type="ARBA" id="ARBA00022553"/>
    </source>
</evidence>
<evidence type="ECO:0000256" key="13">
    <source>
        <dbReference type="RuleBase" id="RU364123"/>
    </source>
</evidence>
<evidence type="ECO:0000256" key="10">
    <source>
        <dbReference type="ARBA" id="ARBA00023277"/>
    </source>
</evidence>
<comment type="function">
    <text evidence="1">Phosphorylase b kinase catalyzes the phosphorylation of serine in certain substrates, including troponin I. The alpha chain may bind calmodulin.</text>
</comment>
<evidence type="ECO:0000256" key="14">
    <source>
        <dbReference type="SAM" id="MobiDB-lite"/>
    </source>
</evidence>
<evidence type="ECO:0000313" key="17">
    <source>
        <dbReference type="EMBL" id="GMR41916.1"/>
    </source>
</evidence>
<dbReference type="InterPro" id="IPR012341">
    <property type="entry name" value="6hp_glycosidase-like_sf"/>
</dbReference>
<dbReference type="GO" id="GO:0005516">
    <property type="term" value="F:calmodulin binding"/>
    <property type="evidence" value="ECO:0007669"/>
    <property type="project" value="UniProtKB-KW"/>
</dbReference>
<dbReference type="Pfam" id="PF19292">
    <property type="entry name" value="KPBB_C"/>
    <property type="match status" value="1"/>
</dbReference>
<feature type="region of interest" description="Disordered" evidence="14">
    <location>
        <begin position="787"/>
        <end position="811"/>
    </location>
</feature>
<gene>
    <name evidence="17" type="ORF">PMAYCL1PPCAC_12111</name>
</gene>
<comment type="similarity">
    <text evidence="4 13">Belongs to the phosphorylase b kinase regulatory chain family.</text>
</comment>
<organism evidence="17 18">
    <name type="scientific">Pristionchus mayeri</name>
    <dbReference type="NCBI Taxonomy" id="1317129"/>
    <lineage>
        <taxon>Eukaryota</taxon>
        <taxon>Metazoa</taxon>
        <taxon>Ecdysozoa</taxon>
        <taxon>Nematoda</taxon>
        <taxon>Chromadorea</taxon>
        <taxon>Rhabditida</taxon>
        <taxon>Rhabditina</taxon>
        <taxon>Diplogasteromorpha</taxon>
        <taxon>Diplogasteroidea</taxon>
        <taxon>Neodiplogasteridae</taxon>
        <taxon>Pristionchus</taxon>
    </lineage>
</organism>
<feature type="domain" description="Phosphorylase b kinase regulatory subunit alpha/beta C-terminal" evidence="16">
    <location>
        <begin position="1047"/>
        <end position="1209"/>
    </location>
</feature>
<reference evidence="18" key="1">
    <citation type="submission" date="2022-10" db="EMBL/GenBank/DDBJ databases">
        <title>Genome assembly of Pristionchus species.</title>
        <authorList>
            <person name="Yoshida K."/>
            <person name="Sommer R.J."/>
        </authorList>
    </citation>
    <scope>NUCLEOTIDE SEQUENCE [LARGE SCALE GENOMIC DNA]</scope>
    <source>
        <strain evidence="18">RS5460</strain>
    </source>
</reference>
<evidence type="ECO:0000256" key="1">
    <source>
        <dbReference type="ARBA" id="ARBA00002837"/>
    </source>
</evidence>
<evidence type="ECO:0000256" key="11">
    <source>
        <dbReference type="ARBA" id="ARBA00023288"/>
    </source>
</evidence>
<accession>A0AAN5CGP7</accession>
<comment type="caution">
    <text evidence="17">The sequence shown here is derived from an EMBL/GenBank/DDBJ whole genome shotgun (WGS) entry which is preliminary data.</text>
</comment>
<evidence type="ECO:0000256" key="5">
    <source>
        <dbReference type="ARBA" id="ARBA00022475"/>
    </source>
</evidence>
<dbReference type="FunFam" id="1.50.10.10:FF:000004">
    <property type="entry name" value="Phosphorylase b kinase regulatory subunit"/>
    <property type="match status" value="1"/>
</dbReference>
<proteinExistence type="inferred from homology"/>
<dbReference type="GO" id="GO:0005977">
    <property type="term" value="P:glycogen metabolic process"/>
    <property type="evidence" value="ECO:0007669"/>
    <property type="project" value="UniProtKB-KW"/>
</dbReference>
<keyword evidence="18" id="KW-1185">Reference proteome</keyword>
<feature type="compositionally biased region" description="Basic and acidic residues" evidence="14">
    <location>
        <begin position="1054"/>
        <end position="1079"/>
    </location>
</feature>
<dbReference type="InterPro" id="IPR008734">
    <property type="entry name" value="PHK_A/B_su"/>
</dbReference>
<dbReference type="Pfam" id="PF00723">
    <property type="entry name" value="Glyco_hydro_15"/>
    <property type="match status" value="1"/>
</dbReference>
<dbReference type="InterPro" id="IPR011613">
    <property type="entry name" value="GH15-like"/>
</dbReference>
<evidence type="ECO:0000313" key="18">
    <source>
        <dbReference type="Proteomes" id="UP001328107"/>
    </source>
</evidence>
<evidence type="ECO:0000256" key="12">
    <source>
        <dbReference type="ARBA" id="ARBA00023289"/>
    </source>
</evidence>
<dbReference type="InterPro" id="IPR045583">
    <property type="entry name" value="KPBA/B_C"/>
</dbReference>
<feature type="domain" description="GH15-like" evidence="15">
    <location>
        <begin position="9"/>
        <end position="981"/>
    </location>
</feature>
<keyword evidence="9 13" id="KW-0472">Membrane</keyword>
<dbReference type="AlphaFoldDB" id="A0AAN5CGP7"/>
<evidence type="ECO:0000259" key="15">
    <source>
        <dbReference type="Pfam" id="PF00723"/>
    </source>
</evidence>
<keyword evidence="6" id="KW-0597">Phosphoprotein</keyword>
<evidence type="ECO:0000256" key="4">
    <source>
        <dbReference type="ARBA" id="ARBA00007128"/>
    </source>
</evidence>
<dbReference type="SUPFAM" id="SSF48208">
    <property type="entry name" value="Six-hairpin glycosidases"/>
    <property type="match status" value="1"/>
</dbReference>
<keyword evidence="8 13" id="KW-0112">Calmodulin-binding</keyword>
<evidence type="ECO:0000256" key="9">
    <source>
        <dbReference type="ARBA" id="ARBA00023136"/>
    </source>
</evidence>
<dbReference type="Gene3D" id="1.50.10.10">
    <property type="match status" value="1"/>
</dbReference>
<dbReference type="PANTHER" id="PTHR10749">
    <property type="entry name" value="PHOSPHORYLASE B KINASE REGULATORY SUBUNIT"/>
    <property type="match status" value="1"/>
</dbReference>
<protein>
    <recommendedName>
        <fullName evidence="13">Phosphorylase b kinase regulatory subunit</fullName>
    </recommendedName>
</protein>
<dbReference type="EMBL" id="BTRK01000003">
    <property type="protein sequence ID" value="GMR41916.1"/>
    <property type="molecule type" value="Genomic_DNA"/>
</dbReference>
<comment type="pathway">
    <text evidence="3 13">Glycan biosynthesis; glycogen metabolism.</text>
</comment>
<feature type="compositionally biased region" description="Low complexity" evidence="14">
    <location>
        <begin position="799"/>
        <end position="811"/>
    </location>
</feature>
<keyword evidence="10 13" id="KW-0119">Carbohydrate metabolism</keyword>
<evidence type="ECO:0000259" key="16">
    <source>
        <dbReference type="Pfam" id="PF19292"/>
    </source>
</evidence>
<keyword evidence="5 13" id="KW-1003">Cell membrane</keyword>
<feature type="region of interest" description="Disordered" evidence="14">
    <location>
        <begin position="658"/>
        <end position="684"/>
    </location>
</feature>
<feature type="compositionally biased region" description="Acidic residues" evidence="14">
    <location>
        <begin position="1080"/>
        <end position="1090"/>
    </location>
</feature>
<evidence type="ECO:0000256" key="3">
    <source>
        <dbReference type="ARBA" id="ARBA00005131"/>
    </source>
</evidence>
<feature type="region of interest" description="Disordered" evidence="14">
    <location>
        <begin position="1054"/>
        <end position="1090"/>
    </location>
</feature>
<evidence type="ECO:0000256" key="7">
    <source>
        <dbReference type="ARBA" id="ARBA00022600"/>
    </source>
</evidence>
<dbReference type="Proteomes" id="UP001328107">
    <property type="component" value="Unassembled WGS sequence"/>
</dbReference>
<name>A0AAN5CGP7_9BILA</name>
<feature type="compositionally biased region" description="Polar residues" evidence="14">
    <location>
        <begin position="755"/>
        <end position="767"/>
    </location>
</feature>
<evidence type="ECO:0000256" key="8">
    <source>
        <dbReference type="ARBA" id="ARBA00022860"/>
    </source>
</evidence>
<keyword evidence="12 13" id="KW-0636">Prenylation</keyword>